<feature type="region of interest" description="Disordered" evidence="1">
    <location>
        <begin position="255"/>
        <end position="286"/>
    </location>
</feature>
<name>A0AAW4NE95_9BACT</name>
<dbReference type="AlphaFoldDB" id="A0AAW4NE95"/>
<accession>A0AAW4NE95</accession>
<proteinExistence type="predicted"/>
<dbReference type="RefSeq" id="WP_217326123.1">
    <property type="nucleotide sequence ID" value="NZ_JAHOEK010000005.1"/>
</dbReference>
<dbReference type="Proteomes" id="UP001196316">
    <property type="component" value="Unassembled WGS sequence"/>
</dbReference>
<sequence>MSEKKFHREEYPLDILAEFGLSEQMVYDLPDFVHEIIEFGGKSPLLPLTIEQPFGCTHLYAKFCLVETEDGMDVLFSPKLKEMNLEEFSEREKKLLLEGKVIVSEVEEKFVTEEGVEDVQRIKAFVQIDKDTNSVVYTLTQVIGRNLKNVSEEFDLSDDDLRKLSEGSLVTISEENEEGSPEYITIGVDLFSDKGVVLVPGQVEQWERTVRKSMPEYSFGNDGCWINKHGVLTYVPENEFTKDILDVMERQAKQAGMPMESHFEQEGYGNGHSNSEAEDLSQQITR</sequence>
<dbReference type="EMBL" id="JAHOEP010000005">
    <property type="protein sequence ID" value="MBV3407306.1"/>
    <property type="molecule type" value="Genomic_DNA"/>
</dbReference>
<comment type="caution">
    <text evidence="2">The sequence shown here is derived from an EMBL/GenBank/DDBJ whole genome shotgun (WGS) entry which is preliminary data.</text>
</comment>
<protein>
    <submittedName>
        <fullName evidence="2">DUF3945 domain-containing protein</fullName>
    </submittedName>
</protein>
<organism evidence="2 3">
    <name type="scientific">Segatella copri</name>
    <dbReference type="NCBI Taxonomy" id="165179"/>
    <lineage>
        <taxon>Bacteria</taxon>
        <taxon>Pseudomonadati</taxon>
        <taxon>Bacteroidota</taxon>
        <taxon>Bacteroidia</taxon>
        <taxon>Bacteroidales</taxon>
        <taxon>Prevotellaceae</taxon>
        <taxon>Segatella</taxon>
    </lineage>
</organism>
<evidence type="ECO:0000256" key="1">
    <source>
        <dbReference type="SAM" id="MobiDB-lite"/>
    </source>
</evidence>
<reference evidence="2" key="1">
    <citation type="submission" date="2021-06" db="EMBL/GenBank/DDBJ databases">
        <title>Collection of gut derived symbiotic bacterial strains cultured from healthy donors.</title>
        <authorList>
            <person name="Lin H."/>
            <person name="Littmann E."/>
            <person name="Pamer E.G."/>
        </authorList>
    </citation>
    <scope>NUCLEOTIDE SEQUENCE</scope>
    <source>
        <strain evidence="2">MSK.21.60</strain>
    </source>
</reference>
<evidence type="ECO:0000313" key="2">
    <source>
        <dbReference type="EMBL" id="MBV3407306.1"/>
    </source>
</evidence>
<evidence type="ECO:0000313" key="3">
    <source>
        <dbReference type="Proteomes" id="UP001196316"/>
    </source>
</evidence>
<gene>
    <name evidence="2" type="ORF">KSW80_02595</name>
</gene>